<dbReference type="RefSeq" id="WP_164033232.1">
    <property type="nucleotide sequence ID" value="NZ_JAABOQ010000006.1"/>
</dbReference>
<dbReference type="EMBL" id="JAABOQ010000006">
    <property type="protein sequence ID" value="NER18547.1"/>
    <property type="molecule type" value="Genomic_DNA"/>
</dbReference>
<comment type="caution">
    <text evidence="1">The sequence shown here is derived from an EMBL/GenBank/DDBJ whole genome shotgun (WGS) entry which is preliminary data.</text>
</comment>
<protein>
    <submittedName>
        <fullName evidence="1">DUF721 domain-containing protein</fullName>
    </submittedName>
</protein>
<gene>
    <name evidence="1" type="ORF">GWK10_15110</name>
</gene>
<sequence length="98" mass="11262">MKKRTREEQTISDVLKDFVSANKLEKGLDQVQVKDIWMQMMGQAVAAYTDDVQLKGATLYISLKSAPLREELSYGKQKIIEMMNRELGKELVSKLILR</sequence>
<dbReference type="Pfam" id="PF05258">
    <property type="entry name" value="DciA"/>
    <property type="match status" value="1"/>
</dbReference>
<dbReference type="Proteomes" id="UP000474296">
    <property type="component" value="Unassembled WGS sequence"/>
</dbReference>
<keyword evidence="2" id="KW-1185">Reference proteome</keyword>
<organism evidence="1 2">
    <name type="scientific">Spongiivirga citrea</name>
    <dbReference type="NCBI Taxonomy" id="1481457"/>
    <lineage>
        <taxon>Bacteria</taxon>
        <taxon>Pseudomonadati</taxon>
        <taxon>Bacteroidota</taxon>
        <taxon>Flavobacteriia</taxon>
        <taxon>Flavobacteriales</taxon>
        <taxon>Flavobacteriaceae</taxon>
        <taxon>Spongiivirga</taxon>
    </lineage>
</organism>
<evidence type="ECO:0000313" key="1">
    <source>
        <dbReference type="EMBL" id="NER18547.1"/>
    </source>
</evidence>
<accession>A0A6M0CSS1</accession>
<dbReference type="AlphaFoldDB" id="A0A6M0CSS1"/>
<evidence type="ECO:0000313" key="2">
    <source>
        <dbReference type="Proteomes" id="UP000474296"/>
    </source>
</evidence>
<dbReference type="PANTHER" id="PTHR36456">
    <property type="entry name" value="UPF0232 PROTEIN SCO3875"/>
    <property type="match status" value="1"/>
</dbReference>
<name>A0A6M0CSS1_9FLAO</name>
<reference evidence="1 2" key="1">
    <citation type="submission" date="2020-01" db="EMBL/GenBank/DDBJ databases">
        <title>Spongiivirga citrea KCTC 32990T.</title>
        <authorList>
            <person name="Wang G."/>
        </authorList>
    </citation>
    <scope>NUCLEOTIDE SEQUENCE [LARGE SCALE GENOMIC DNA]</scope>
    <source>
        <strain evidence="1 2">KCTC 32990</strain>
    </source>
</reference>
<dbReference type="InterPro" id="IPR007922">
    <property type="entry name" value="DciA-like"/>
</dbReference>
<dbReference type="PANTHER" id="PTHR36456:SF1">
    <property type="entry name" value="UPF0232 PROTEIN SCO3875"/>
    <property type="match status" value="1"/>
</dbReference>
<proteinExistence type="predicted"/>